<name>A0A0M2UYR6_9BACT</name>
<evidence type="ECO:0000313" key="1">
    <source>
        <dbReference type="EMBL" id="KKO20962.1"/>
    </source>
</evidence>
<sequence>MCNLLVSMLQMWVRQEGTIRRTKLVSLHLDETRYQTRVK</sequence>
<gene>
    <name evidence="1" type="ORF">BROFUL_00297</name>
</gene>
<keyword evidence="2" id="KW-1185">Reference proteome</keyword>
<dbReference type="EMBL" id="LAQJ01000035">
    <property type="protein sequence ID" value="KKO20962.1"/>
    <property type="molecule type" value="Genomic_DNA"/>
</dbReference>
<protein>
    <submittedName>
        <fullName evidence="1">Uncharacterized protein</fullName>
    </submittedName>
</protein>
<dbReference type="AlphaFoldDB" id="A0A0M2UYR6"/>
<evidence type="ECO:0000313" key="2">
    <source>
        <dbReference type="Proteomes" id="UP000034954"/>
    </source>
</evidence>
<organism evidence="1 2">
    <name type="scientific">Candidatus Brocadia fulgida</name>
    <dbReference type="NCBI Taxonomy" id="380242"/>
    <lineage>
        <taxon>Bacteria</taxon>
        <taxon>Pseudomonadati</taxon>
        <taxon>Planctomycetota</taxon>
        <taxon>Candidatus Brocadiia</taxon>
        <taxon>Candidatus Brocadiales</taxon>
        <taxon>Candidatus Brocadiaceae</taxon>
        <taxon>Candidatus Brocadia</taxon>
    </lineage>
</organism>
<dbReference type="Proteomes" id="UP000034954">
    <property type="component" value="Unassembled WGS sequence"/>
</dbReference>
<proteinExistence type="predicted"/>
<reference evidence="1 2" key="1">
    <citation type="journal article" date="2013" name="BMC Microbiol.">
        <title>Identification of the type II cytochrome c maturation pathway in anammox bacteria by comparative genomics.</title>
        <authorList>
            <person name="Ferousi C."/>
            <person name="Speth D.R."/>
            <person name="Reimann J."/>
            <person name="Op den Camp H.J."/>
            <person name="Allen J.W."/>
            <person name="Keltjens J.T."/>
            <person name="Jetten M.S."/>
        </authorList>
    </citation>
    <scope>NUCLEOTIDE SEQUENCE [LARGE SCALE GENOMIC DNA]</scope>
    <source>
        <strain evidence="1">RU1</strain>
    </source>
</reference>
<comment type="caution">
    <text evidence="1">The sequence shown here is derived from an EMBL/GenBank/DDBJ whole genome shotgun (WGS) entry which is preliminary data.</text>
</comment>
<accession>A0A0M2UYR6</accession>